<dbReference type="InterPro" id="IPR005669">
    <property type="entry name" value="Thiosulph/SO4-bd"/>
</dbReference>
<dbReference type="PANTHER" id="PTHR30368:SF2">
    <property type="entry name" value="SULFATE-BINDING PROTEIN"/>
    <property type="match status" value="1"/>
</dbReference>
<dbReference type="Pfam" id="PF13531">
    <property type="entry name" value="SBP_bac_11"/>
    <property type="match status" value="1"/>
</dbReference>
<evidence type="ECO:0000313" key="6">
    <source>
        <dbReference type="EMBL" id="KAG2437553.1"/>
    </source>
</evidence>
<evidence type="ECO:0000313" key="7">
    <source>
        <dbReference type="Proteomes" id="UP000613740"/>
    </source>
</evidence>
<dbReference type="OrthoDB" id="1778at2759"/>
<protein>
    <submittedName>
        <fullName evidence="6">Uncharacterized protein</fullName>
    </submittedName>
</protein>
<dbReference type="PANTHER" id="PTHR30368">
    <property type="entry name" value="SULFATE-BINDING PROTEIN"/>
    <property type="match status" value="1"/>
</dbReference>
<dbReference type="GO" id="GO:1902358">
    <property type="term" value="P:sulfate transmembrane transport"/>
    <property type="evidence" value="ECO:0007669"/>
    <property type="project" value="InterPro"/>
</dbReference>
<dbReference type="SUPFAM" id="SSF53850">
    <property type="entry name" value="Periplasmic binding protein-like II"/>
    <property type="match status" value="1"/>
</dbReference>
<comment type="caution">
    <text evidence="6">The sequence shown here is derived from an EMBL/GenBank/DDBJ whole genome shotgun (WGS) entry which is preliminary data.</text>
</comment>
<organism evidence="6 7">
    <name type="scientific">Chlamydomonas schloesseri</name>
    <dbReference type="NCBI Taxonomy" id="2026947"/>
    <lineage>
        <taxon>Eukaryota</taxon>
        <taxon>Viridiplantae</taxon>
        <taxon>Chlorophyta</taxon>
        <taxon>core chlorophytes</taxon>
        <taxon>Chlorophyceae</taxon>
        <taxon>CS clade</taxon>
        <taxon>Chlamydomonadales</taxon>
        <taxon>Chlamydomonadaceae</taxon>
        <taxon>Chlamydomonas</taxon>
    </lineage>
</organism>
<comment type="subcellular location">
    <subcellularLocation>
        <location evidence="1">Periplasm</location>
    </subcellularLocation>
</comment>
<dbReference type="Proteomes" id="UP000613740">
    <property type="component" value="Unassembled WGS sequence"/>
</dbReference>
<dbReference type="Gene3D" id="3.40.190.10">
    <property type="entry name" value="Periplasmic binding protein-like II"/>
    <property type="match status" value="2"/>
</dbReference>
<accession>A0A835T7A5</accession>
<reference evidence="6" key="1">
    <citation type="journal article" date="2020" name="bioRxiv">
        <title>Comparative genomics of Chlamydomonas.</title>
        <authorList>
            <person name="Craig R.J."/>
            <person name="Hasan A.R."/>
            <person name="Ness R.W."/>
            <person name="Keightley P.D."/>
        </authorList>
    </citation>
    <scope>NUCLEOTIDE SEQUENCE</scope>
    <source>
        <strain evidence="6">CCAP 11/173</strain>
    </source>
</reference>
<feature type="compositionally biased region" description="Low complexity" evidence="5">
    <location>
        <begin position="50"/>
        <end position="71"/>
    </location>
</feature>
<feature type="region of interest" description="Disordered" evidence="5">
    <location>
        <begin position="21"/>
        <end position="132"/>
    </location>
</feature>
<keyword evidence="7" id="KW-1185">Reference proteome</keyword>
<evidence type="ECO:0000256" key="1">
    <source>
        <dbReference type="ARBA" id="ARBA00004418"/>
    </source>
</evidence>
<dbReference type="CDD" id="cd01005">
    <property type="entry name" value="PBP2_CysP"/>
    <property type="match status" value="1"/>
</dbReference>
<evidence type="ECO:0000256" key="5">
    <source>
        <dbReference type="SAM" id="MobiDB-lite"/>
    </source>
</evidence>
<dbReference type="GO" id="GO:0140104">
    <property type="term" value="F:molecular carrier activity"/>
    <property type="evidence" value="ECO:0007669"/>
    <property type="project" value="InterPro"/>
</dbReference>
<dbReference type="AlphaFoldDB" id="A0A835T7A5"/>
<dbReference type="EMBL" id="JAEHOD010000046">
    <property type="protein sequence ID" value="KAG2437553.1"/>
    <property type="molecule type" value="Genomic_DNA"/>
</dbReference>
<keyword evidence="3" id="KW-0732">Signal</keyword>
<sequence>MSFLVPSVGLARGFLEPASAARPPAHAAGHTPIFPSEKAGANAPLSDRPAGSIGAPAASSSISSSGGQAISHEGDSHHSQQQHGQRQAQQQSQSKSLQSRLATAATLLPALPPPPPGDGGDGDGGEGAGPQPLATVAAQAPEVVLTLASFAVTKLAYVRVTRAFREWYERTKHVDVRFRLTFAASGVQARAVIDGLPADIVALALPLDLDKIVSAGLIRPDWRSVYPAASVVCETTVAFVVRQGNPKNISTWDDLTRPGVEVVLANPKTAGVARWIFLALWGAKMKKGGAAALAYVQRVFENVVVQPRDAREASDVFYKQKVGDVLLTYENEVILTNEVYGDKALPYLVPSYNIRIECPLALVDKVVDARGPEVREAASEFCRFLFTPAAQHEFARLGFRVNPRTCKEVAAQQTGLPPANLWQVDKELGGWAAAQKKFFDAGAILDDIQSAVGRLRVEQRKAAVAAGRG</sequence>
<dbReference type="NCBIfam" id="TIGR00971">
    <property type="entry name" value="3a0106s03"/>
    <property type="match status" value="1"/>
</dbReference>
<gene>
    <name evidence="6" type="ORF">HYH02_011195</name>
</gene>
<proteinExistence type="predicted"/>
<evidence type="ECO:0000256" key="3">
    <source>
        <dbReference type="ARBA" id="ARBA00022729"/>
    </source>
</evidence>
<keyword evidence="4" id="KW-0574">Periplasm</keyword>
<name>A0A835T7A5_9CHLO</name>
<keyword evidence="2" id="KW-0813">Transport</keyword>
<feature type="compositionally biased region" description="Low complexity" evidence="5">
    <location>
        <begin position="79"/>
        <end position="109"/>
    </location>
</feature>
<evidence type="ECO:0000256" key="4">
    <source>
        <dbReference type="ARBA" id="ARBA00022764"/>
    </source>
</evidence>
<evidence type="ECO:0000256" key="2">
    <source>
        <dbReference type="ARBA" id="ARBA00022448"/>
    </source>
</evidence>